<dbReference type="Pfam" id="PF02355">
    <property type="entry name" value="SecD_SecF_C"/>
    <property type="match status" value="1"/>
</dbReference>
<accession>A0A4R7FM51</accession>
<proteinExistence type="inferred from homology"/>
<name>A0A4R7FM51_9MICO</name>
<dbReference type="SUPFAM" id="SSF82866">
    <property type="entry name" value="Multidrug efflux transporter AcrB transmembrane domain"/>
    <property type="match status" value="1"/>
</dbReference>
<dbReference type="NCBIfam" id="TIGR00966">
    <property type="entry name" value="transloc_SecF"/>
    <property type="match status" value="1"/>
</dbReference>
<dbReference type="InterPro" id="IPR022646">
    <property type="entry name" value="SecD/SecF_CS"/>
</dbReference>
<protein>
    <recommendedName>
        <fullName evidence="9">Protein-export membrane protein SecF</fullName>
    </recommendedName>
</protein>
<feature type="transmembrane region" description="Helical" evidence="9">
    <location>
        <begin position="187"/>
        <end position="207"/>
    </location>
</feature>
<dbReference type="AlphaFoldDB" id="A0A4R7FM51"/>
<comment type="subunit">
    <text evidence="9">Forms a complex with SecD. Part of the essential Sec protein translocation apparatus which comprises SecA, SecYEG and auxiliary proteins SecDF. Other proteins may also be involved.</text>
</comment>
<evidence type="ECO:0000256" key="2">
    <source>
        <dbReference type="ARBA" id="ARBA00022448"/>
    </source>
</evidence>
<dbReference type="GO" id="GO:0065002">
    <property type="term" value="P:intracellular protein transmembrane transport"/>
    <property type="evidence" value="ECO:0007669"/>
    <property type="project" value="UniProtKB-UniRule"/>
</dbReference>
<dbReference type="NCBIfam" id="TIGR00916">
    <property type="entry name" value="2A0604s01"/>
    <property type="match status" value="1"/>
</dbReference>
<keyword evidence="3 9" id="KW-1003">Cell membrane</keyword>
<evidence type="ECO:0000256" key="6">
    <source>
        <dbReference type="ARBA" id="ARBA00022989"/>
    </source>
</evidence>
<dbReference type="GO" id="GO:0005886">
    <property type="term" value="C:plasma membrane"/>
    <property type="evidence" value="ECO:0007669"/>
    <property type="project" value="UniProtKB-SubCell"/>
</dbReference>
<organism evidence="11 12">
    <name type="scientific">Amnibacterium kyonggiense</name>
    <dbReference type="NCBI Taxonomy" id="595671"/>
    <lineage>
        <taxon>Bacteria</taxon>
        <taxon>Bacillati</taxon>
        <taxon>Actinomycetota</taxon>
        <taxon>Actinomycetes</taxon>
        <taxon>Micrococcales</taxon>
        <taxon>Microbacteriaceae</taxon>
        <taxon>Amnibacterium</taxon>
    </lineage>
</organism>
<keyword evidence="6 9" id="KW-1133">Transmembrane helix</keyword>
<comment type="subcellular location">
    <subcellularLocation>
        <location evidence="1 9">Cell membrane</location>
        <topology evidence="1 9">Multi-pass membrane protein</topology>
    </subcellularLocation>
</comment>
<dbReference type="HAMAP" id="MF_01464_B">
    <property type="entry name" value="SecF_B"/>
    <property type="match status" value="1"/>
</dbReference>
<evidence type="ECO:0000256" key="1">
    <source>
        <dbReference type="ARBA" id="ARBA00004651"/>
    </source>
</evidence>
<feature type="domain" description="Protein export membrane protein SecD/SecF C-terminal" evidence="10">
    <location>
        <begin position="144"/>
        <end position="324"/>
    </location>
</feature>
<dbReference type="GO" id="GO:0006605">
    <property type="term" value="P:protein targeting"/>
    <property type="evidence" value="ECO:0007669"/>
    <property type="project" value="UniProtKB-UniRule"/>
</dbReference>
<evidence type="ECO:0000259" key="10">
    <source>
        <dbReference type="Pfam" id="PF02355"/>
    </source>
</evidence>
<keyword evidence="8 9" id="KW-0472">Membrane</keyword>
<dbReference type="PANTHER" id="PTHR30081:SF8">
    <property type="entry name" value="PROTEIN TRANSLOCASE SUBUNIT SECF"/>
    <property type="match status" value="1"/>
</dbReference>
<evidence type="ECO:0000256" key="8">
    <source>
        <dbReference type="ARBA" id="ARBA00023136"/>
    </source>
</evidence>
<dbReference type="InterPro" id="IPR005665">
    <property type="entry name" value="SecF_bac"/>
</dbReference>
<keyword evidence="5 9" id="KW-0653">Protein transport</keyword>
<keyword evidence="7 9" id="KW-0811">Translocation</keyword>
<reference evidence="11 12" key="1">
    <citation type="submission" date="2019-03" db="EMBL/GenBank/DDBJ databases">
        <title>Genomic Encyclopedia of Archaeal and Bacterial Type Strains, Phase II (KMG-II): from individual species to whole genera.</title>
        <authorList>
            <person name="Goeker M."/>
        </authorList>
    </citation>
    <scope>NUCLEOTIDE SEQUENCE [LARGE SCALE GENOMIC DNA]</scope>
    <source>
        <strain evidence="11 12">DSM 24782</strain>
    </source>
</reference>
<gene>
    <name evidence="9" type="primary">secF</name>
    <name evidence="11" type="ORF">CLV52_2429</name>
</gene>
<dbReference type="EMBL" id="SOAM01000002">
    <property type="protein sequence ID" value="TDS77483.1"/>
    <property type="molecule type" value="Genomic_DNA"/>
</dbReference>
<dbReference type="InterPro" id="IPR022645">
    <property type="entry name" value="SecD/SecF_bac"/>
</dbReference>
<comment type="similarity">
    <text evidence="9">Belongs to the SecD/SecF family. SecF subfamily.</text>
</comment>
<sequence>MAGGLTSFGNDLYTGARSIDFIKRRRVWYVVSGVAVVLALVLPLLVLPAFGHGFRFGIEFTGGSQFTVNGSTKDIQNTNLAKAAVQSVTGTEVEPGVAVVGTNGVRVQTTQLDTDGSTTRSDRVAAALGKAYDVPVPGNATRGVSSSFVGPTWGQDISAGAIRGLIIFLVLVAIVMAVYFRTWKMSVAGIVSLVHDLIITAGVYGIVGFEITPAAVIGFLTILGYSLYDTVVVFDKIRENTSQLSDRSTRTFAETVNLAVNQTLVRSINTSIVGLLPIASILFIGTTLLGAGTLRDISLALFIGIIVGTYSTIFVAAPLYTDLRSTEPAIKLQTRRVLDARRNQAVEAPVRA</sequence>
<evidence type="ECO:0000256" key="7">
    <source>
        <dbReference type="ARBA" id="ARBA00023010"/>
    </source>
</evidence>
<evidence type="ECO:0000256" key="5">
    <source>
        <dbReference type="ARBA" id="ARBA00022927"/>
    </source>
</evidence>
<dbReference type="InterPro" id="IPR055344">
    <property type="entry name" value="SecD_SecF_C_bact"/>
</dbReference>
<evidence type="ECO:0000256" key="9">
    <source>
        <dbReference type="HAMAP-Rule" id="MF_01464"/>
    </source>
</evidence>
<dbReference type="OrthoDB" id="9774769at2"/>
<feature type="transmembrane region" description="Helical" evidence="9">
    <location>
        <begin position="297"/>
        <end position="321"/>
    </location>
</feature>
<dbReference type="GO" id="GO:0015450">
    <property type="term" value="F:protein-transporting ATPase activity"/>
    <property type="evidence" value="ECO:0007669"/>
    <property type="project" value="InterPro"/>
</dbReference>
<dbReference type="RefSeq" id="WP_133766552.1">
    <property type="nucleotide sequence ID" value="NZ_BAAARP010000002.1"/>
</dbReference>
<feature type="transmembrane region" description="Helical" evidence="9">
    <location>
        <begin position="161"/>
        <end position="180"/>
    </location>
</feature>
<dbReference type="InterPro" id="IPR048634">
    <property type="entry name" value="SecD_SecF_C"/>
</dbReference>
<dbReference type="GO" id="GO:0043952">
    <property type="term" value="P:protein transport by the Sec complex"/>
    <property type="evidence" value="ECO:0007669"/>
    <property type="project" value="UniProtKB-UniRule"/>
</dbReference>
<dbReference type="Gene3D" id="1.20.1640.10">
    <property type="entry name" value="Multidrug efflux transporter AcrB transmembrane domain"/>
    <property type="match status" value="1"/>
</dbReference>
<dbReference type="Pfam" id="PF07549">
    <property type="entry name" value="Sec_GG"/>
    <property type="match status" value="1"/>
</dbReference>
<evidence type="ECO:0000256" key="3">
    <source>
        <dbReference type="ARBA" id="ARBA00022475"/>
    </source>
</evidence>
<keyword evidence="4 9" id="KW-0812">Transmembrane</keyword>
<evidence type="ECO:0000313" key="12">
    <source>
        <dbReference type="Proteomes" id="UP000295344"/>
    </source>
</evidence>
<dbReference type="Proteomes" id="UP000295344">
    <property type="component" value="Unassembled WGS sequence"/>
</dbReference>
<keyword evidence="2 9" id="KW-0813">Transport</keyword>
<keyword evidence="12" id="KW-1185">Reference proteome</keyword>
<dbReference type="PRINTS" id="PR01755">
    <property type="entry name" value="SECFTRNLCASE"/>
</dbReference>
<dbReference type="InterPro" id="IPR022813">
    <property type="entry name" value="SecD/SecF_arch_bac"/>
</dbReference>
<feature type="transmembrane region" description="Helical" evidence="9">
    <location>
        <begin position="213"/>
        <end position="234"/>
    </location>
</feature>
<evidence type="ECO:0000313" key="11">
    <source>
        <dbReference type="EMBL" id="TDS77483.1"/>
    </source>
</evidence>
<comment type="function">
    <text evidence="9">Part of the Sec protein translocase complex. Interacts with the SecYEG preprotein conducting channel. SecDF uses the proton motive force (PMF) to complete protein translocation after the ATP-dependent function of SecA.</text>
</comment>
<feature type="transmembrane region" description="Helical" evidence="9">
    <location>
        <begin position="272"/>
        <end position="291"/>
    </location>
</feature>
<comment type="caution">
    <text evidence="11">The sequence shown here is derived from an EMBL/GenBank/DDBJ whole genome shotgun (WGS) entry which is preliminary data.</text>
</comment>
<feature type="transmembrane region" description="Helical" evidence="9">
    <location>
        <begin position="27"/>
        <end position="50"/>
    </location>
</feature>
<dbReference type="PANTHER" id="PTHR30081">
    <property type="entry name" value="PROTEIN-EXPORT MEMBRANE PROTEIN SEC"/>
    <property type="match status" value="1"/>
</dbReference>
<evidence type="ECO:0000256" key="4">
    <source>
        <dbReference type="ARBA" id="ARBA00022692"/>
    </source>
</evidence>